<dbReference type="PANTHER" id="PTHR42792:SF1">
    <property type="entry name" value="FLAGELLAR HOOK-ASSOCIATED PROTEIN 3"/>
    <property type="match status" value="1"/>
</dbReference>
<dbReference type="RefSeq" id="WP_154739194.1">
    <property type="nucleotide sequence ID" value="NZ_WMBQ01000001.1"/>
</dbReference>
<dbReference type="InterPro" id="IPR001029">
    <property type="entry name" value="Flagellin_N"/>
</dbReference>
<feature type="domain" description="Flagellin N-terminal" evidence="4">
    <location>
        <begin position="6"/>
        <end position="139"/>
    </location>
</feature>
<dbReference type="EMBL" id="WMBQ01000001">
    <property type="protein sequence ID" value="MTD94820.1"/>
    <property type="molecule type" value="Genomic_DNA"/>
</dbReference>
<proteinExistence type="inferred from homology"/>
<dbReference type="NCBIfam" id="NF004669">
    <property type="entry name" value="PRK06008.1"/>
    <property type="match status" value="1"/>
</dbReference>
<comment type="caution">
    <text evidence="6">The sequence shown here is derived from an EMBL/GenBank/DDBJ whole genome shotgun (WGS) entry which is preliminary data.</text>
</comment>
<comment type="subcellular location">
    <subcellularLocation>
        <location evidence="3">Secreted</location>
    </subcellularLocation>
    <subcellularLocation>
        <location evidence="3">Bacterial flagellum</location>
    </subcellularLocation>
</comment>
<dbReference type="SUPFAM" id="SSF64518">
    <property type="entry name" value="Phase 1 flagellin"/>
    <property type="match status" value="1"/>
</dbReference>
<protein>
    <recommendedName>
        <fullName evidence="3">Flagellin</fullName>
    </recommendedName>
</protein>
<dbReference type="Proteomes" id="UP000440694">
    <property type="component" value="Unassembled WGS sequence"/>
</dbReference>
<keyword evidence="6" id="KW-0966">Cell projection</keyword>
<dbReference type="InterPro" id="IPR046358">
    <property type="entry name" value="Flagellin_C"/>
</dbReference>
<keyword evidence="6" id="KW-0969">Cilium</keyword>
<gene>
    <name evidence="6" type="ORF">GIW81_10805</name>
</gene>
<evidence type="ECO:0000259" key="5">
    <source>
        <dbReference type="Pfam" id="PF00700"/>
    </source>
</evidence>
<keyword evidence="2 3" id="KW-0975">Bacterial flagellum</keyword>
<comment type="similarity">
    <text evidence="1 3">Belongs to the bacterial flagellin family.</text>
</comment>
<dbReference type="PANTHER" id="PTHR42792">
    <property type="entry name" value="FLAGELLIN"/>
    <property type="match status" value="1"/>
</dbReference>
<reference evidence="6 7" key="1">
    <citation type="submission" date="2019-11" db="EMBL/GenBank/DDBJ databases">
        <title>Identification of a novel strain.</title>
        <authorList>
            <person name="Xu Q."/>
            <person name="Wang G."/>
        </authorList>
    </citation>
    <scope>NUCLEOTIDE SEQUENCE [LARGE SCALE GENOMIC DNA]</scope>
    <source>
        <strain evidence="7">xq</strain>
    </source>
</reference>
<comment type="function">
    <text evidence="3">Flagellin is the subunit protein which polymerizes to form the filaments of bacterial flagella.</text>
</comment>
<dbReference type="InterPro" id="IPR001492">
    <property type="entry name" value="Flagellin"/>
</dbReference>
<dbReference type="Pfam" id="PF00669">
    <property type="entry name" value="Flagellin_N"/>
    <property type="match status" value="1"/>
</dbReference>
<dbReference type="Pfam" id="PF00700">
    <property type="entry name" value="Flagellin_C"/>
    <property type="match status" value="1"/>
</dbReference>
<dbReference type="GO" id="GO:0005576">
    <property type="term" value="C:extracellular region"/>
    <property type="evidence" value="ECO:0007669"/>
    <property type="project" value="UniProtKB-SubCell"/>
</dbReference>
<feature type="domain" description="Flagellin C-terminal" evidence="5">
    <location>
        <begin position="268"/>
        <end position="349"/>
    </location>
</feature>
<dbReference type="GO" id="GO:0005198">
    <property type="term" value="F:structural molecule activity"/>
    <property type="evidence" value="ECO:0007669"/>
    <property type="project" value="UniProtKB-UniRule"/>
</dbReference>
<sequence>MKTTFISTSAISAATRSSLMKVQQELADAQKEMTTGRLADVGKTLGFRTGQTISLRQEHSRLTAIIETNTTVSTRLKTTQSTLKNLVDNAQDFLGQLNGSRIGGANAAGVQTEAQSRLEAFLDTVNISSTDGYLFAGVNSDVKPLTDYFDAPTPASRQAVANAFFTEFGIAQSDPAAQNISAADMQTFLDTTFADLFNDPSWSTDWSSASNQNMRSRISTNELIETSTNANEAAFRKLAKAYTMVADLGAQNLSQPAFETLIDQAIRDVNDAIGDLGSLQSNLGVAQQRVSDASERMSLQIDIFTRQVTSLETVDRNEAATRVNDLMTQIEISYALTARIMSLSILKYL</sequence>
<name>A0A6I3KLL2_9HYPH</name>
<keyword evidence="6" id="KW-0282">Flagellum</keyword>
<evidence type="ECO:0000313" key="6">
    <source>
        <dbReference type="EMBL" id="MTD94820.1"/>
    </source>
</evidence>
<dbReference type="GO" id="GO:0009288">
    <property type="term" value="C:bacterial-type flagellum"/>
    <property type="evidence" value="ECO:0007669"/>
    <property type="project" value="UniProtKB-SubCell"/>
</dbReference>
<dbReference type="AlphaFoldDB" id="A0A6I3KLL2"/>
<keyword evidence="7" id="KW-1185">Reference proteome</keyword>
<dbReference type="Gene3D" id="1.20.1330.10">
    <property type="entry name" value="f41 fragment of flagellin, N-terminal domain"/>
    <property type="match status" value="1"/>
</dbReference>
<evidence type="ECO:0000256" key="1">
    <source>
        <dbReference type="ARBA" id="ARBA00005709"/>
    </source>
</evidence>
<keyword evidence="3" id="KW-0964">Secreted</keyword>
<organism evidence="6 7">
    <name type="scientific">Hyphomicrobium album</name>
    <dbReference type="NCBI Taxonomy" id="2665159"/>
    <lineage>
        <taxon>Bacteria</taxon>
        <taxon>Pseudomonadati</taxon>
        <taxon>Pseudomonadota</taxon>
        <taxon>Alphaproteobacteria</taxon>
        <taxon>Hyphomicrobiales</taxon>
        <taxon>Hyphomicrobiaceae</taxon>
        <taxon>Hyphomicrobium</taxon>
    </lineage>
</organism>
<accession>A0A6I3KLL2</accession>
<evidence type="ECO:0000256" key="3">
    <source>
        <dbReference type="RuleBase" id="RU362073"/>
    </source>
</evidence>
<evidence type="ECO:0000313" key="7">
    <source>
        <dbReference type="Proteomes" id="UP000440694"/>
    </source>
</evidence>
<evidence type="ECO:0000259" key="4">
    <source>
        <dbReference type="Pfam" id="PF00669"/>
    </source>
</evidence>
<evidence type="ECO:0000256" key="2">
    <source>
        <dbReference type="ARBA" id="ARBA00023143"/>
    </source>
</evidence>